<organism evidence="1 2">
    <name type="scientific">Vibrio ishigakensis</name>
    <dbReference type="NCBI Taxonomy" id="1481914"/>
    <lineage>
        <taxon>Bacteria</taxon>
        <taxon>Pseudomonadati</taxon>
        <taxon>Pseudomonadota</taxon>
        <taxon>Gammaproteobacteria</taxon>
        <taxon>Vibrionales</taxon>
        <taxon>Vibrionaceae</taxon>
        <taxon>Vibrio</taxon>
    </lineage>
</organism>
<comment type="caution">
    <text evidence="1">The sequence shown here is derived from an EMBL/GenBank/DDBJ whole genome shotgun (WGS) entry which is preliminary data.</text>
</comment>
<evidence type="ECO:0000313" key="2">
    <source>
        <dbReference type="Proteomes" id="UP000031671"/>
    </source>
</evidence>
<sequence length="50" mass="5956">MFSYFHPVERMKREQSSWKETGVSAQFFKELVGSFRQRFIPQSVILNTLS</sequence>
<dbReference type="EMBL" id="BBRZ01000102">
    <property type="protein sequence ID" value="GAM58741.1"/>
    <property type="molecule type" value="Genomic_DNA"/>
</dbReference>
<accession>A0A0B8NXN5</accession>
<reference evidence="1 2" key="2">
    <citation type="submission" date="2015-01" db="EMBL/GenBank/DDBJ databases">
        <authorList>
            <consortium name="NBRP consortium"/>
            <person name="Sawabe T."/>
            <person name="Meirelles P."/>
            <person name="Feng G."/>
            <person name="Sayaka M."/>
            <person name="Hattori M."/>
            <person name="Ohkuma M."/>
        </authorList>
    </citation>
    <scope>NUCLEOTIDE SEQUENCE [LARGE SCALE GENOMIC DNA]</scope>
    <source>
        <strain evidence="2">JCM 19231</strain>
    </source>
</reference>
<dbReference type="Proteomes" id="UP000031671">
    <property type="component" value="Unassembled WGS sequence"/>
</dbReference>
<protein>
    <submittedName>
        <fullName evidence="1">Uncharacterized protein</fullName>
    </submittedName>
</protein>
<dbReference type="AlphaFoldDB" id="A0A0B8NXN5"/>
<keyword evidence="2" id="KW-1185">Reference proteome</keyword>
<gene>
    <name evidence="1" type="ORF">JCM19231_4797</name>
</gene>
<name>A0A0B8NXN5_9VIBR</name>
<evidence type="ECO:0000313" key="1">
    <source>
        <dbReference type="EMBL" id="GAM58741.1"/>
    </source>
</evidence>
<reference evidence="1 2" key="1">
    <citation type="submission" date="2015-01" db="EMBL/GenBank/DDBJ databases">
        <title>Vibrio sp. C1 JCM 19231 whole genome shotgun sequence.</title>
        <authorList>
            <person name="Sawabe T."/>
            <person name="Meirelles P."/>
            <person name="Feng G."/>
            <person name="Sayaka M."/>
            <person name="Hattori M."/>
            <person name="Ohkuma M."/>
        </authorList>
    </citation>
    <scope>NUCLEOTIDE SEQUENCE [LARGE SCALE GENOMIC DNA]</scope>
    <source>
        <strain evidence="2">JCM 19231</strain>
    </source>
</reference>
<proteinExistence type="predicted"/>